<sequence>MSFESFITDSESFVPYRIANDDSIVFSQTSQQTSDTSNQTSNDHGQSHCRTLEDFNRGAYLELHSAKALVTFLILLGAEGPLDYSERMSGDDKFIGEGGQFSVHECLWLIMPGMFGDFASSEKAVVKKPKWLIGKGEEFDLNNEGHAQRIHDVVLEILALCHENLSCHRNIVKLIGWARDQAWNDAPVLIFERAEGNLESFLKDDNATLDEMDRYHFCLDIAEGLFALHEVGIAHGDLKPSNVLIFKENKHDHFRYVAKLADFGLSVDENTATNAQKRILRGWTPGWIAPEIEEYSEHREIATMDIDFKAADVYALGLVIWSVLLLKGTIPRLEPTDDPASVFLQDLKNFSGLLESNIVATLMRVMPKLLSRDPPSRPLDFVYHFEDGSEYYTEWYQASTSREVEEGGGPMEADDGVFPPDHEVEWYHTWYFTQVERYMQLNTYKNTINLTKEVLTPQQHLGLFLALTKRYDLSVIEIRQTFVVDILPNFYYYSVTKDFPPAQGVAIRIYRHFGVEYPKPVSPEDELCWLLNAAITGSVSAAADLKEIDEGAFNAARKYFRYLGGYNQLYSHRRISARSRKTLTSETFQKALDSVKLERWHELESLEDALYEHDMQGICAPGRPMHPSELDIFQDTVLLSDYATAQKLLDEDPALINRQNCQGFTTIYKACMVGDYAMVEFLCKHGADPTIGENSKRPTCLHWLFNFDNEHIKLVADLLIAKGSKVDTALGQEYTNYHYPFTWPRGTALHWSIWARNKTAVQTLLSLRASITLRNGSDPHRLDDHTRGFSSFYDRGVDRDPKIYLKPDEHLFGLNALDFAFTILDADILSLLILNAHKQHVNLAAGDEEGFTPTHHIPRFLLSSFDTEFDITIFQSPEERHRLSRDCIRAWRQGGQDINLISNIRVPKSVTIPNYTPLVLSTLRRDVPVALAFLEEGADLNIRDNEGLVNTVLHAEPNGQLLQAILRHGADINARTKTGYTPLHLYATGRSFESIFDLIEAGAKLDLRCDGEHFLAPLLSISIYSTLQRLKYAIWGERNLINWRSNYEDNILKCIEKVMDAARAKDTNVNADEILKSLDGANGSALHFAASLGLARVTKELLRLGLSPHRICRPDDGYDKYHRFKPPGDPLFVARTFKEEFFAEHVQNIEVSKSNLRFLLERWDECIDLLRKHGATG</sequence>
<evidence type="ECO:0000256" key="4">
    <source>
        <dbReference type="SAM" id="MobiDB-lite"/>
    </source>
</evidence>
<evidence type="ECO:0000256" key="3">
    <source>
        <dbReference type="PROSITE-ProRule" id="PRU00023"/>
    </source>
</evidence>
<dbReference type="InterPro" id="IPR008271">
    <property type="entry name" value="Ser/Thr_kinase_AS"/>
</dbReference>
<dbReference type="InterPro" id="IPR011009">
    <property type="entry name" value="Kinase-like_dom_sf"/>
</dbReference>
<dbReference type="Gene3D" id="1.25.40.20">
    <property type="entry name" value="Ankyrin repeat-containing domain"/>
    <property type="match status" value="3"/>
</dbReference>
<keyword evidence="2 3" id="KW-0040">ANK repeat</keyword>
<dbReference type="EMBL" id="JAVHNS010000002">
    <property type="protein sequence ID" value="KAK6362265.1"/>
    <property type="molecule type" value="Genomic_DNA"/>
</dbReference>
<dbReference type="Proteomes" id="UP001373714">
    <property type="component" value="Unassembled WGS sequence"/>
</dbReference>
<dbReference type="PANTHER" id="PTHR24198:SF165">
    <property type="entry name" value="ANKYRIN REPEAT-CONTAINING PROTEIN-RELATED"/>
    <property type="match status" value="1"/>
</dbReference>
<keyword evidence="7" id="KW-1185">Reference proteome</keyword>
<dbReference type="InterPro" id="IPR036770">
    <property type="entry name" value="Ankyrin_rpt-contain_sf"/>
</dbReference>
<evidence type="ECO:0000259" key="5">
    <source>
        <dbReference type="PROSITE" id="PS50011"/>
    </source>
</evidence>
<dbReference type="CDD" id="cd00180">
    <property type="entry name" value="PKc"/>
    <property type="match status" value="1"/>
</dbReference>
<evidence type="ECO:0000313" key="6">
    <source>
        <dbReference type="EMBL" id="KAK6362265.1"/>
    </source>
</evidence>
<feature type="domain" description="Protein kinase" evidence="5">
    <location>
        <begin position="89"/>
        <end position="392"/>
    </location>
</feature>
<dbReference type="InterPro" id="IPR000719">
    <property type="entry name" value="Prot_kinase_dom"/>
</dbReference>
<feature type="repeat" description="ANK" evidence="3">
    <location>
        <begin position="913"/>
        <end position="945"/>
    </location>
</feature>
<dbReference type="SUPFAM" id="SSF56112">
    <property type="entry name" value="Protein kinase-like (PK-like)"/>
    <property type="match status" value="1"/>
</dbReference>
<evidence type="ECO:0000256" key="2">
    <source>
        <dbReference type="ARBA" id="ARBA00023043"/>
    </source>
</evidence>
<evidence type="ECO:0000313" key="7">
    <source>
        <dbReference type="Proteomes" id="UP001373714"/>
    </source>
</evidence>
<accession>A0AAV9VJW2</accession>
<feature type="compositionally biased region" description="Low complexity" evidence="4">
    <location>
        <begin position="27"/>
        <end position="43"/>
    </location>
</feature>
<feature type="repeat" description="ANK" evidence="3">
    <location>
        <begin position="662"/>
        <end position="694"/>
    </location>
</feature>
<proteinExistence type="predicted"/>
<dbReference type="GO" id="GO:0005524">
    <property type="term" value="F:ATP binding"/>
    <property type="evidence" value="ECO:0007669"/>
    <property type="project" value="InterPro"/>
</dbReference>
<dbReference type="PROSITE" id="PS00108">
    <property type="entry name" value="PROTEIN_KINASE_ST"/>
    <property type="match status" value="1"/>
</dbReference>
<reference evidence="6 7" key="1">
    <citation type="submission" date="2019-10" db="EMBL/GenBank/DDBJ databases">
        <authorList>
            <person name="Palmer J.M."/>
        </authorList>
    </citation>
    <scope>NUCLEOTIDE SEQUENCE [LARGE SCALE GENOMIC DNA]</scope>
    <source>
        <strain evidence="6 7">TWF730</strain>
    </source>
</reference>
<dbReference type="GO" id="GO:0004672">
    <property type="term" value="F:protein kinase activity"/>
    <property type="evidence" value="ECO:0007669"/>
    <property type="project" value="InterPro"/>
</dbReference>
<feature type="region of interest" description="Disordered" evidence="4">
    <location>
        <begin position="27"/>
        <end position="48"/>
    </location>
</feature>
<keyword evidence="1" id="KW-0677">Repeat</keyword>
<dbReference type="InterPro" id="IPR002110">
    <property type="entry name" value="Ankyrin_rpt"/>
</dbReference>
<name>A0AAV9VJW2_9PEZI</name>
<comment type="caution">
    <text evidence="6">The sequence shown here is derived from an EMBL/GenBank/DDBJ whole genome shotgun (WGS) entry which is preliminary data.</text>
</comment>
<gene>
    <name evidence="6" type="ORF">TWF730_005961</name>
</gene>
<dbReference type="Pfam" id="PF00069">
    <property type="entry name" value="Pkinase"/>
    <property type="match status" value="1"/>
</dbReference>
<dbReference type="PANTHER" id="PTHR24198">
    <property type="entry name" value="ANKYRIN REPEAT AND PROTEIN KINASE DOMAIN-CONTAINING PROTEIN"/>
    <property type="match status" value="1"/>
</dbReference>
<protein>
    <recommendedName>
        <fullName evidence="5">Protein kinase domain-containing protein</fullName>
    </recommendedName>
</protein>
<dbReference type="SUPFAM" id="SSF48403">
    <property type="entry name" value="Ankyrin repeat"/>
    <property type="match status" value="1"/>
</dbReference>
<dbReference type="PROSITE" id="PS50011">
    <property type="entry name" value="PROTEIN_KINASE_DOM"/>
    <property type="match status" value="1"/>
</dbReference>
<feature type="repeat" description="ANK" evidence="3">
    <location>
        <begin position="978"/>
        <end position="1010"/>
    </location>
</feature>
<dbReference type="SMART" id="SM00220">
    <property type="entry name" value="S_TKc"/>
    <property type="match status" value="1"/>
</dbReference>
<dbReference type="PROSITE" id="PS50088">
    <property type="entry name" value="ANK_REPEAT"/>
    <property type="match status" value="3"/>
</dbReference>
<dbReference type="SMART" id="SM00248">
    <property type="entry name" value="ANK"/>
    <property type="match status" value="7"/>
</dbReference>
<dbReference type="AlphaFoldDB" id="A0AAV9VJW2"/>
<dbReference type="Gene3D" id="1.10.510.10">
    <property type="entry name" value="Transferase(Phosphotransferase) domain 1"/>
    <property type="match status" value="1"/>
</dbReference>
<dbReference type="PROSITE" id="PS50297">
    <property type="entry name" value="ANK_REP_REGION"/>
    <property type="match status" value="1"/>
</dbReference>
<evidence type="ECO:0000256" key="1">
    <source>
        <dbReference type="ARBA" id="ARBA00022737"/>
    </source>
</evidence>
<organism evidence="6 7">
    <name type="scientific">Orbilia blumenaviensis</name>
    <dbReference type="NCBI Taxonomy" id="1796055"/>
    <lineage>
        <taxon>Eukaryota</taxon>
        <taxon>Fungi</taxon>
        <taxon>Dikarya</taxon>
        <taxon>Ascomycota</taxon>
        <taxon>Pezizomycotina</taxon>
        <taxon>Orbiliomycetes</taxon>
        <taxon>Orbiliales</taxon>
        <taxon>Orbiliaceae</taxon>
        <taxon>Orbilia</taxon>
    </lineage>
</organism>